<dbReference type="Gene3D" id="3.40.50.360">
    <property type="match status" value="1"/>
</dbReference>
<dbReference type="Proteomes" id="UP000050898">
    <property type="component" value="Unassembled WGS sequence"/>
</dbReference>
<keyword evidence="2" id="KW-0560">Oxidoreductase</keyword>
<evidence type="ECO:0000313" key="4">
    <source>
        <dbReference type="EMBL" id="KRN09256.1"/>
    </source>
</evidence>
<organism evidence="4 5">
    <name type="scientific">Liquorilactobacillus mali KCTC 3596 = DSM 20444</name>
    <dbReference type="NCBI Taxonomy" id="1046596"/>
    <lineage>
        <taxon>Bacteria</taxon>
        <taxon>Bacillati</taxon>
        <taxon>Bacillota</taxon>
        <taxon>Bacilli</taxon>
        <taxon>Lactobacillales</taxon>
        <taxon>Lactobacillaceae</taxon>
        <taxon>Liquorilactobacillus</taxon>
    </lineage>
</organism>
<dbReference type="Pfam" id="PF02525">
    <property type="entry name" value="Flavodoxin_2"/>
    <property type="match status" value="1"/>
</dbReference>
<accession>A0A0R2DZC3</accession>
<dbReference type="PANTHER" id="PTHR10204">
    <property type="entry name" value="NAD P H OXIDOREDUCTASE-RELATED"/>
    <property type="match status" value="1"/>
</dbReference>
<evidence type="ECO:0000256" key="1">
    <source>
        <dbReference type="ARBA" id="ARBA00006252"/>
    </source>
</evidence>
<name>A0A0R2DZC3_9LACO</name>
<gene>
    <name evidence="4" type="ORF">FD00_GL001312</name>
</gene>
<dbReference type="InterPro" id="IPR051545">
    <property type="entry name" value="NAD(P)H_dehydrogenase_qn"/>
</dbReference>
<dbReference type="GO" id="GO:0005829">
    <property type="term" value="C:cytosol"/>
    <property type="evidence" value="ECO:0007669"/>
    <property type="project" value="TreeGrafter"/>
</dbReference>
<dbReference type="PANTHER" id="PTHR10204:SF34">
    <property type="entry name" value="NAD(P)H DEHYDROGENASE [QUINONE] 1 ISOFORM 1"/>
    <property type="match status" value="1"/>
</dbReference>
<dbReference type="InterPro" id="IPR003680">
    <property type="entry name" value="Flavodoxin_fold"/>
</dbReference>
<dbReference type="SUPFAM" id="SSF52218">
    <property type="entry name" value="Flavoproteins"/>
    <property type="match status" value="1"/>
</dbReference>
<reference evidence="4 5" key="1">
    <citation type="journal article" date="2015" name="Genome Announc.">
        <title>Expanding the biotechnology potential of lactobacilli through comparative genomics of 213 strains and associated genera.</title>
        <authorList>
            <person name="Sun Z."/>
            <person name="Harris H.M."/>
            <person name="McCann A."/>
            <person name="Guo C."/>
            <person name="Argimon S."/>
            <person name="Zhang W."/>
            <person name="Yang X."/>
            <person name="Jeffery I.B."/>
            <person name="Cooney J.C."/>
            <person name="Kagawa T.F."/>
            <person name="Liu W."/>
            <person name="Song Y."/>
            <person name="Salvetti E."/>
            <person name="Wrobel A."/>
            <person name="Rasinkangas P."/>
            <person name="Parkhill J."/>
            <person name="Rea M.C."/>
            <person name="O'Sullivan O."/>
            <person name="Ritari J."/>
            <person name="Douillard F.P."/>
            <person name="Paul Ross R."/>
            <person name="Yang R."/>
            <person name="Briner A.E."/>
            <person name="Felis G.E."/>
            <person name="de Vos W.M."/>
            <person name="Barrangou R."/>
            <person name="Klaenhammer T.R."/>
            <person name="Caufield P.W."/>
            <person name="Cui Y."/>
            <person name="Zhang H."/>
            <person name="O'Toole P.W."/>
        </authorList>
    </citation>
    <scope>NUCLEOTIDE SEQUENCE [LARGE SCALE GENOMIC DNA]</scope>
    <source>
        <strain evidence="4 5">DSM 20444</strain>
    </source>
</reference>
<evidence type="ECO:0000259" key="3">
    <source>
        <dbReference type="Pfam" id="PF02525"/>
    </source>
</evidence>
<dbReference type="AlphaFoldDB" id="A0A0R2DZC3"/>
<protein>
    <recommendedName>
        <fullName evidence="3">Flavodoxin-like fold domain-containing protein</fullName>
    </recommendedName>
</protein>
<dbReference type="GO" id="GO:0003955">
    <property type="term" value="F:NAD(P)H dehydrogenase (quinone) activity"/>
    <property type="evidence" value="ECO:0007669"/>
    <property type="project" value="TreeGrafter"/>
</dbReference>
<dbReference type="PATRIC" id="fig|1046596.6.peg.1394"/>
<dbReference type="EMBL" id="AYYH01000030">
    <property type="protein sequence ID" value="KRN09256.1"/>
    <property type="molecule type" value="Genomic_DNA"/>
</dbReference>
<comment type="similarity">
    <text evidence="1">Belongs to the NAD(P)H dehydrogenase (quinone) family.</text>
</comment>
<dbReference type="OrthoDB" id="9798454at2"/>
<sequence>MNNILIIYCHPYQKSLNHAVLESIEHNLMQKKIPYKIIDLYQDNFQPFYDLEELRLFHTGGTHDPLVAQYLELLKNAQGIIFVTPIWWNSIPGMLKGFIDKVMKEGEGLSHTVSKYGIHGCLTNLSHAYVLTTSTSPTFYFRLFMGNGIKKIFISKTLKQLGIKRGTWINFGNVTNSTYNKREEYLKRIKNYPFQF</sequence>
<dbReference type="InterPro" id="IPR029039">
    <property type="entry name" value="Flavoprotein-like_sf"/>
</dbReference>
<proteinExistence type="inferred from homology"/>
<evidence type="ECO:0000256" key="2">
    <source>
        <dbReference type="ARBA" id="ARBA00023002"/>
    </source>
</evidence>
<feature type="domain" description="Flavodoxin-like fold" evidence="3">
    <location>
        <begin position="3"/>
        <end position="190"/>
    </location>
</feature>
<dbReference type="GeneID" id="98317510"/>
<evidence type="ECO:0000313" key="5">
    <source>
        <dbReference type="Proteomes" id="UP000050898"/>
    </source>
</evidence>
<dbReference type="RefSeq" id="WP_010078044.1">
    <property type="nucleotide sequence ID" value="NZ_AYYH01000030.1"/>
</dbReference>
<comment type="caution">
    <text evidence="4">The sequence shown here is derived from an EMBL/GenBank/DDBJ whole genome shotgun (WGS) entry which is preliminary data.</text>
</comment>
<keyword evidence="5" id="KW-1185">Reference proteome</keyword>